<evidence type="ECO:0000256" key="1">
    <source>
        <dbReference type="ARBA" id="ARBA00004323"/>
    </source>
</evidence>
<gene>
    <name evidence="13" type="ORF">CHS0354_024887</name>
</gene>
<evidence type="ECO:0000256" key="11">
    <source>
        <dbReference type="RuleBase" id="RU363063"/>
    </source>
</evidence>
<keyword evidence="4" id="KW-0808">Transferase</keyword>
<dbReference type="InterPro" id="IPR002659">
    <property type="entry name" value="Glyco_trans_31"/>
</dbReference>
<dbReference type="Proteomes" id="UP001195483">
    <property type="component" value="Unassembled WGS sequence"/>
</dbReference>
<keyword evidence="8 11" id="KW-0333">Golgi apparatus</keyword>
<dbReference type="EMBL" id="JAEAOA010001473">
    <property type="protein sequence ID" value="KAK3609344.1"/>
    <property type="molecule type" value="Genomic_DNA"/>
</dbReference>
<feature type="transmembrane region" description="Helical" evidence="11">
    <location>
        <begin position="20"/>
        <end position="39"/>
    </location>
</feature>
<evidence type="ECO:0000256" key="9">
    <source>
        <dbReference type="ARBA" id="ARBA00023136"/>
    </source>
</evidence>
<sequence>MDNILNTFMSAAIAKRIIRYVLLFTVFLGTACVILSVHYTSTLNHTSIITPHVIDLHGLTWSNYSKNTIKSYDGNPSIIDSAQTNHANQSFFKYRLTATTSVNNSRSRHTKTQYPVTLDAPFLLSNPNLCKSVANLSALVIVHTAPSHFERRDVMRKTWTNNSYFRHLGSVRTLFLLGTVLENSTQRKIEDEFKKHEDLVQGNFIDAYRNLTHKGVMGYKWISENCMNAMMIVKVDDDVVVDTYKLLNEYVPKLSGRTRYILCNHIAPGTMRIIREKKNKWYVDSDLFRGYKFYPRYCSGFGVIMSTDIIPFIYRAAYLTPFFWVDDVYLYGMLPSKVKDIAYISLAGNFSLKFTNSLDCIANKTKICPFLISGGSKPEDVVKLWDAMGKAHEKTLAITNMSAKNSSENSDNNKISGEGEGRTYSVKNQIPKHTNVNIEKEANVLIKDGAEEAANKTEMAKTGINSRNTLEKDFRN</sequence>
<name>A0AAE0WCN2_9BIVA</name>
<accession>A0AAE0WCN2</accession>
<evidence type="ECO:0000256" key="10">
    <source>
        <dbReference type="ARBA" id="ARBA00023180"/>
    </source>
</evidence>
<evidence type="ECO:0000256" key="6">
    <source>
        <dbReference type="ARBA" id="ARBA00022968"/>
    </source>
</evidence>
<evidence type="ECO:0000313" key="13">
    <source>
        <dbReference type="EMBL" id="KAK3609344.1"/>
    </source>
</evidence>
<dbReference type="PANTHER" id="PTHR11214">
    <property type="entry name" value="BETA-1,3-N-ACETYLGLUCOSAMINYLTRANSFERASE"/>
    <property type="match status" value="1"/>
</dbReference>
<keyword evidence="14" id="KW-1185">Reference proteome</keyword>
<proteinExistence type="inferred from homology"/>
<keyword evidence="5 11" id="KW-0812">Transmembrane</keyword>
<comment type="subcellular location">
    <subcellularLocation>
        <location evidence="1 11">Golgi apparatus membrane</location>
        <topology evidence="1 11">Single-pass type II membrane protein</topology>
    </subcellularLocation>
</comment>
<feature type="region of interest" description="Disordered" evidence="12">
    <location>
        <begin position="402"/>
        <end position="424"/>
    </location>
</feature>
<comment type="similarity">
    <text evidence="2 11">Belongs to the glycosyltransferase 31 family.</text>
</comment>
<feature type="region of interest" description="Disordered" evidence="12">
    <location>
        <begin position="457"/>
        <end position="476"/>
    </location>
</feature>
<dbReference type="EC" id="2.4.1.-" evidence="11"/>
<dbReference type="Pfam" id="PF01762">
    <property type="entry name" value="Galactosyl_T"/>
    <property type="match status" value="1"/>
</dbReference>
<dbReference type="FunFam" id="3.90.550.50:FF:000001">
    <property type="entry name" value="Hexosyltransferase"/>
    <property type="match status" value="1"/>
</dbReference>
<dbReference type="AlphaFoldDB" id="A0AAE0WCN2"/>
<comment type="caution">
    <text evidence="13">The sequence shown here is derived from an EMBL/GenBank/DDBJ whole genome shotgun (WGS) entry which is preliminary data.</text>
</comment>
<keyword evidence="3 11" id="KW-0328">Glycosyltransferase</keyword>
<dbReference type="GO" id="GO:0000139">
    <property type="term" value="C:Golgi membrane"/>
    <property type="evidence" value="ECO:0007669"/>
    <property type="project" value="UniProtKB-SubCell"/>
</dbReference>
<evidence type="ECO:0000256" key="8">
    <source>
        <dbReference type="ARBA" id="ARBA00023034"/>
    </source>
</evidence>
<reference evidence="13" key="3">
    <citation type="submission" date="2023-05" db="EMBL/GenBank/DDBJ databases">
        <authorList>
            <person name="Smith C.H."/>
        </authorList>
    </citation>
    <scope>NUCLEOTIDE SEQUENCE</scope>
    <source>
        <strain evidence="13">CHS0354</strain>
        <tissue evidence="13">Mantle</tissue>
    </source>
</reference>
<reference evidence="13" key="2">
    <citation type="journal article" date="2021" name="Genome Biol. Evol.">
        <title>Developing a high-quality reference genome for a parasitic bivalve with doubly uniparental inheritance (Bivalvia: Unionida).</title>
        <authorList>
            <person name="Smith C.H."/>
        </authorList>
    </citation>
    <scope>NUCLEOTIDE SEQUENCE</scope>
    <source>
        <strain evidence="13">CHS0354</strain>
        <tissue evidence="13">Mantle</tissue>
    </source>
</reference>
<keyword evidence="10" id="KW-0325">Glycoprotein</keyword>
<keyword evidence="6 11" id="KW-0735">Signal-anchor</keyword>
<reference evidence="13" key="1">
    <citation type="journal article" date="2021" name="Genome Biol. Evol.">
        <title>A High-Quality Reference Genome for a Parasitic Bivalve with Doubly Uniparental Inheritance (Bivalvia: Unionida).</title>
        <authorList>
            <person name="Smith C.H."/>
        </authorList>
    </citation>
    <scope>NUCLEOTIDE SEQUENCE</scope>
    <source>
        <strain evidence="13">CHS0354</strain>
    </source>
</reference>
<evidence type="ECO:0000256" key="4">
    <source>
        <dbReference type="ARBA" id="ARBA00022679"/>
    </source>
</evidence>
<protein>
    <recommendedName>
        <fullName evidence="11">Hexosyltransferase</fullName>
        <ecNumber evidence="11">2.4.1.-</ecNumber>
    </recommendedName>
</protein>
<evidence type="ECO:0000256" key="5">
    <source>
        <dbReference type="ARBA" id="ARBA00022692"/>
    </source>
</evidence>
<dbReference type="GO" id="GO:0006493">
    <property type="term" value="P:protein O-linked glycosylation"/>
    <property type="evidence" value="ECO:0007669"/>
    <property type="project" value="TreeGrafter"/>
</dbReference>
<evidence type="ECO:0000256" key="12">
    <source>
        <dbReference type="SAM" id="MobiDB-lite"/>
    </source>
</evidence>
<keyword evidence="7 11" id="KW-1133">Transmembrane helix</keyword>
<evidence type="ECO:0000256" key="2">
    <source>
        <dbReference type="ARBA" id="ARBA00008661"/>
    </source>
</evidence>
<evidence type="ECO:0000256" key="3">
    <source>
        <dbReference type="ARBA" id="ARBA00022676"/>
    </source>
</evidence>
<dbReference type="PANTHER" id="PTHR11214:SF364">
    <property type="entry name" value="HEXOSYLTRANSFERASE"/>
    <property type="match status" value="1"/>
</dbReference>
<evidence type="ECO:0000256" key="7">
    <source>
        <dbReference type="ARBA" id="ARBA00022989"/>
    </source>
</evidence>
<dbReference type="Gene3D" id="3.90.550.50">
    <property type="match status" value="1"/>
</dbReference>
<keyword evidence="9 11" id="KW-0472">Membrane</keyword>
<dbReference type="GO" id="GO:0016758">
    <property type="term" value="F:hexosyltransferase activity"/>
    <property type="evidence" value="ECO:0007669"/>
    <property type="project" value="InterPro"/>
</dbReference>
<organism evidence="13 14">
    <name type="scientific">Potamilus streckersoni</name>
    <dbReference type="NCBI Taxonomy" id="2493646"/>
    <lineage>
        <taxon>Eukaryota</taxon>
        <taxon>Metazoa</taxon>
        <taxon>Spiralia</taxon>
        <taxon>Lophotrochozoa</taxon>
        <taxon>Mollusca</taxon>
        <taxon>Bivalvia</taxon>
        <taxon>Autobranchia</taxon>
        <taxon>Heteroconchia</taxon>
        <taxon>Palaeoheterodonta</taxon>
        <taxon>Unionida</taxon>
        <taxon>Unionoidea</taxon>
        <taxon>Unionidae</taxon>
        <taxon>Ambleminae</taxon>
        <taxon>Lampsilini</taxon>
        <taxon>Potamilus</taxon>
    </lineage>
</organism>
<feature type="compositionally biased region" description="Polar residues" evidence="12">
    <location>
        <begin position="402"/>
        <end position="415"/>
    </location>
</feature>
<evidence type="ECO:0000313" key="14">
    <source>
        <dbReference type="Proteomes" id="UP001195483"/>
    </source>
</evidence>